<dbReference type="RefSeq" id="XP_066074990.1">
    <property type="nucleotide sequence ID" value="XM_066218893.1"/>
</dbReference>
<keyword evidence="2" id="KW-1185">Reference proteome</keyword>
<name>A0AAX4JUJ8_9TREE</name>
<dbReference type="AlphaFoldDB" id="A0AAX4JUJ8"/>
<dbReference type="GeneID" id="91093803"/>
<evidence type="ECO:0000313" key="2">
    <source>
        <dbReference type="Proteomes" id="UP001355207"/>
    </source>
</evidence>
<reference evidence="1 2" key="1">
    <citation type="submission" date="2024-01" db="EMBL/GenBank/DDBJ databases">
        <title>Comparative genomics of Cryptococcus and Kwoniella reveals pathogenesis evolution and contrasting modes of karyotype evolution via chromosome fusion or intercentromeric recombination.</title>
        <authorList>
            <person name="Coelho M.A."/>
            <person name="David-Palma M."/>
            <person name="Shea T."/>
            <person name="Bowers K."/>
            <person name="McGinley-Smith S."/>
            <person name="Mohammad A.W."/>
            <person name="Gnirke A."/>
            <person name="Yurkov A.M."/>
            <person name="Nowrousian M."/>
            <person name="Sun S."/>
            <person name="Cuomo C.A."/>
            <person name="Heitman J."/>
        </authorList>
    </citation>
    <scope>NUCLEOTIDE SEQUENCE [LARGE SCALE GENOMIC DNA]</scope>
    <source>
        <strain evidence="1 2">CBS 6074</strain>
    </source>
</reference>
<proteinExistence type="predicted"/>
<organism evidence="1 2">
    <name type="scientific">Kwoniella dendrophila CBS 6074</name>
    <dbReference type="NCBI Taxonomy" id="1295534"/>
    <lineage>
        <taxon>Eukaryota</taxon>
        <taxon>Fungi</taxon>
        <taxon>Dikarya</taxon>
        <taxon>Basidiomycota</taxon>
        <taxon>Agaricomycotina</taxon>
        <taxon>Tremellomycetes</taxon>
        <taxon>Tremellales</taxon>
        <taxon>Cryptococcaceae</taxon>
        <taxon>Kwoniella</taxon>
    </lineage>
</organism>
<evidence type="ECO:0000313" key="1">
    <source>
        <dbReference type="EMBL" id="WWC88227.1"/>
    </source>
</evidence>
<dbReference type="EMBL" id="CP144100">
    <property type="protein sequence ID" value="WWC88227.1"/>
    <property type="molecule type" value="Genomic_DNA"/>
</dbReference>
<gene>
    <name evidence="1" type="ORF">L201_003132</name>
</gene>
<accession>A0AAX4JUJ8</accession>
<protein>
    <submittedName>
        <fullName evidence="1">Uncharacterized protein</fullName>
    </submittedName>
</protein>
<sequence length="289" mass="33272">MSEIASTGPYRFPSELLKGVVLDLQTSTDDALSEWEERNDALVKNASMDDIKKRLNDGHETRAINALNDEASTECTSIVIEASVEASNDTSNKWDITYFYYFFDREDNQTGSLTQTENVADFTEILSPEEFWARSVKQVELDIKERNAFNALKDASINMLKTVNSVYFDERKPDEQKMFDTLVNKLRRSYNTIALRSGCLAESVSSERKPKFEATFEEPLVIKSGSEIDSIRLTGSYLGKAYQSRNDYDELLDLKEVPFDIEVTKGELASYRPQYHNNWFEHTRRSHNW</sequence>
<dbReference type="Proteomes" id="UP001355207">
    <property type="component" value="Chromosome 3"/>
</dbReference>